<organism evidence="1 2">
    <name type="scientific">Roseimicrobium gellanilyticum</name>
    <dbReference type="NCBI Taxonomy" id="748857"/>
    <lineage>
        <taxon>Bacteria</taxon>
        <taxon>Pseudomonadati</taxon>
        <taxon>Verrucomicrobiota</taxon>
        <taxon>Verrucomicrobiia</taxon>
        <taxon>Verrucomicrobiales</taxon>
        <taxon>Verrucomicrobiaceae</taxon>
        <taxon>Roseimicrobium</taxon>
    </lineage>
</organism>
<gene>
    <name evidence="1" type="ORF">DES53_102788</name>
</gene>
<comment type="caution">
    <text evidence="1">The sequence shown here is derived from an EMBL/GenBank/DDBJ whole genome shotgun (WGS) entry which is preliminary data.</text>
</comment>
<proteinExistence type="predicted"/>
<dbReference type="RefSeq" id="WP_113957911.1">
    <property type="nucleotide sequence ID" value="NZ_QNRR01000002.1"/>
</dbReference>
<dbReference type="EMBL" id="QNRR01000002">
    <property type="protein sequence ID" value="RBP46397.1"/>
    <property type="molecule type" value="Genomic_DNA"/>
</dbReference>
<evidence type="ECO:0000313" key="1">
    <source>
        <dbReference type="EMBL" id="RBP46397.1"/>
    </source>
</evidence>
<accession>A0A366HUL0</accession>
<evidence type="ECO:0000313" key="2">
    <source>
        <dbReference type="Proteomes" id="UP000253426"/>
    </source>
</evidence>
<sequence length="228" mass="26893">MLVTQKNQVAGWIRNAGFDLADFKYSSKVERKITHSLWRYRDSPLYFKVLDNPLNFYLFDCERTSFAPEFPIIDKAEKVFGNKNDGYDLSIIARHFFYFLEDVRLFAEEQAAQDEWVSLEEDDSPVWEHPEDFENWSPAERRALREALTDLQHHVATENEATAEQIKELQRRIEYLAKQVELLNKFNWKSVAATVFMGAARYVMNNPDKAQEWWEHLKVSVGGILRLH</sequence>
<dbReference type="AlphaFoldDB" id="A0A366HUL0"/>
<keyword evidence="2" id="KW-1185">Reference proteome</keyword>
<dbReference type="Proteomes" id="UP000253426">
    <property type="component" value="Unassembled WGS sequence"/>
</dbReference>
<reference evidence="1 2" key="1">
    <citation type="submission" date="2018-06" db="EMBL/GenBank/DDBJ databases">
        <title>Genomic Encyclopedia of Type Strains, Phase IV (KMG-IV): sequencing the most valuable type-strain genomes for metagenomic binning, comparative biology and taxonomic classification.</title>
        <authorList>
            <person name="Goeker M."/>
        </authorList>
    </citation>
    <scope>NUCLEOTIDE SEQUENCE [LARGE SCALE GENOMIC DNA]</scope>
    <source>
        <strain evidence="1 2">DSM 25532</strain>
    </source>
</reference>
<name>A0A366HUL0_9BACT</name>
<protein>
    <submittedName>
        <fullName evidence="1">Uncharacterized protein</fullName>
    </submittedName>
</protein>